<evidence type="ECO:0000256" key="4">
    <source>
        <dbReference type="ARBA" id="ARBA00022679"/>
    </source>
</evidence>
<dbReference type="Gene3D" id="3.30.565.10">
    <property type="entry name" value="Histidine kinase-like ATPase, C-terminal domain"/>
    <property type="match status" value="1"/>
</dbReference>
<proteinExistence type="predicted"/>
<dbReference type="SMART" id="SM00387">
    <property type="entry name" value="HATPase_c"/>
    <property type="match status" value="1"/>
</dbReference>
<dbReference type="InterPro" id="IPR004358">
    <property type="entry name" value="Sig_transdc_His_kin-like_C"/>
</dbReference>
<evidence type="ECO:0000313" key="12">
    <source>
        <dbReference type="Proteomes" id="UP000221538"/>
    </source>
</evidence>
<keyword evidence="5" id="KW-0418">Kinase</keyword>
<dbReference type="Pfam" id="PF02518">
    <property type="entry name" value="HATPase_c"/>
    <property type="match status" value="1"/>
</dbReference>
<dbReference type="InterPro" id="IPR005467">
    <property type="entry name" value="His_kinase_dom"/>
</dbReference>
<dbReference type="PROSITE" id="PS50109">
    <property type="entry name" value="HIS_KIN"/>
    <property type="match status" value="1"/>
</dbReference>
<evidence type="ECO:0000313" key="10">
    <source>
        <dbReference type="EMBL" id="GAY22368.1"/>
    </source>
</evidence>
<evidence type="ECO:0000256" key="3">
    <source>
        <dbReference type="ARBA" id="ARBA00022553"/>
    </source>
</evidence>
<reference evidence="10" key="3">
    <citation type="submission" date="2017-10" db="EMBL/GenBank/DDBJ databases">
        <title>Bioaugmenting a lab-scale membrane bioreactor with Sphingobium fuliginis OMI to degrade 4-tert-butylphenol.</title>
        <authorList>
            <person name="Takada K."/>
            <person name="Shiba T."/>
            <person name="Soda S."/>
            <person name="Inoue D."/>
            <person name="Miyake M."/>
            <person name="Eguchi M."/>
            <person name="Ike M."/>
        </authorList>
    </citation>
    <scope>NUCLEOTIDE SEQUENCE</scope>
    <source>
        <strain evidence="10">OMI</strain>
    </source>
</reference>
<dbReference type="SUPFAM" id="SSF55874">
    <property type="entry name" value="ATPase domain of HSP90 chaperone/DNA topoisomerase II/histidine kinase"/>
    <property type="match status" value="1"/>
</dbReference>
<evidence type="ECO:0000256" key="5">
    <source>
        <dbReference type="ARBA" id="ARBA00022777"/>
    </source>
</evidence>
<evidence type="ECO:0000256" key="8">
    <source>
        <dbReference type="SAM" id="Phobius"/>
    </source>
</evidence>
<keyword evidence="8" id="KW-1133">Transmembrane helix</keyword>
<dbReference type="EC" id="2.7.13.3" evidence="2"/>
<dbReference type="InterPro" id="IPR000014">
    <property type="entry name" value="PAS"/>
</dbReference>
<dbReference type="EMBL" id="CP060035">
    <property type="protein sequence ID" value="QOT70580.1"/>
    <property type="molecule type" value="Genomic_DNA"/>
</dbReference>
<dbReference type="FunFam" id="3.30.565.10:FF:000006">
    <property type="entry name" value="Sensor histidine kinase WalK"/>
    <property type="match status" value="1"/>
</dbReference>
<reference evidence="10" key="4">
    <citation type="submission" date="2017-10" db="EMBL/GenBank/DDBJ databases">
        <authorList>
            <person name="Banno H."/>
            <person name="Chua N.-H."/>
        </authorList>
    </citation>
    <scope>NUCLEOTIDE SEQUENCE</scope>
    <source>
        <strain evidence="10">OMI</strain>
    </source>
</reference>
<comment type="catalytic activity">
    <reaction evidence="1">
        <text>ATP + protein L-histidine = ADP + protein N-phospho-L-histidine.</text>
        <dbReference type="EC" id="2.7.13.3"/>
    </reaction>
</comment>
<dbReference type="CDD" id="cd00082">
    <property type="entry name" value="HisKA"/>
    <property type="match status" value="1"/>
</dbReference>
<keyword evidence="8" id="KW-0812">Transmembrane</keyword>
<name>A0A292ZH20_SPHSA</name>
<reference evidence="10 12" key="1">
    <citation type="journal article" date="2013" name="Biodegradation">
        <title>Occurrence of 4-tert-butylphenol (4-t-BP) biodegradation in an aquatic sample caused by the presence of Spirodela polyrrhiza and isolation of a 4-t-BP-utilizing bacterium.</title>
        <authorList>
            <person name="Ogata Y."/>
            <person name="Toyama T."/>
            <person name="Yu N."/>
            <person name="Wang X."/>
            <person name="Sei K."/>
            <person name="Ike M."/>
        </authorList>
    </citation>
    <scope>NUCLEOTIDE SEQUENCE [LARGE SCALE GENOMIC DNA]</scope>
    <source>
        <strain evidence="10 12">OMI</strain>
    </source>
</reference>
<dbReference type="InterPro" id="IPR003594">
    <property type="entry name" value="HATPase_dom"/>
</dbReference>
<dbReference type="GO" id="GO:0000155">
    <property type="term" value="F:phosphorelay sensor kinase activity"/>
    <property type="evidence" value="ECO:0007669"/>
    <property type="project" value="InterPro"/>
</dbReference>
<protein>
    <recommendedName>
        <fullName evidence="2">histidine kinase</fullName>
        <ecNumber evidence="2">2.7.13.3</ecNumber>
    </recommendedName>
</protein>
<evidence type="ECO:0000256" key="1">
    <source>
        <dbReference type="ARBA" id="ARBA00000085"/>
    </source>
</evidence>
<keyword evidence="4 10" id="KW-0808">Transferase</keyword>
<evidence type="ECO:0000256" key="2">
    <source>
        <dbReference type="ARBA" id="ARBA00012438"/>
    </source>
</evidence>
<reference evidence="11" key="6">
    <citation type="journal article" date="2021" name="Microbiol. Resour. Announc.">
        <title>Complete Genome Sequence of Sphingobium barthaii KK22, a High-Molecular-Weight Polycyclic Aromatic Hydrocarbon-Degrading Soil Bacterium.</title>
        <authorList>
            <person name="Mori J.F."/>
            <person name="Kanaly R.A."/>
        </authorList>
    </citation>
    <scope>NUCLEOTIDE SEQUENCE</scope>
    <source>
        <strain evidence="11">KK22</strain>
    </source>
</reference>
<reference evidence="10 12" key="2">
    <citation type="journal article" date="2013" name="Environ. Sci. Technol.">
        <title>The 4-tert-butylphenol-utilizing bacterium Sphingobium fuliginis OMI can degrade bisphenols via phenolic ring hydroxylation and meta-cleavage pathway.</title>
        <authorList>
            <person name="Ogata Y."/>
            <person name="Goda S."/>
            <person name="Toyama T."/>
            <person name="Sei K."/>
            <person name="Ike M."/>
        </authorList>
    </citation>
    <scope>NUCLEOTIDE SEQUENCE [LARGE SCALE GENOMIC DNA]</scope>
    <source>
        <strain evidence="10 12">OMI</strain>
    </source>
</reference>
<dbReference type="KEGG" id="sbar:H5V43_10515"/>
<dbReference type="InterPro" id="IPR050351">
    <property type="entry name" value="BphY/WalK/GraS-like"/>
</dbReference>
<reference evidence="13" key="5">
    <citation type="submission" date="2020-08" db="EMBL/GenBank/DDBJ databases">
        <title>Complete genome sequence of Sphingobium barthaii strain KK22, a high-molecular-weight polycyclic aromatic hydrocarbon-degrading soil bacterium.</title>
        <authorList>
            <person name="Mori J.F."/>
            <person name="Kanaly R.A."/>
        </authorList>
    </citation>
    <scope>NUCLEOTIDE SEQUENCE [LARGE SCALE GENOMIC DNA]</scope>
    <source>
        <strain evidence="13">KK22</strain>
    </source>
</reference>
<sequence length="418" mass="44837">MNRLTASQITASLAVLLLGTGGALMIGARPLDILLPVLATLLVLVICAASPDRPEPAVSPLPAEVPDIIAHPDARGLLEGIADPLMLIERGRIIAANRAAQRLLGAHIEGEDARIAIRHPAAAERLASQAPLAEPVMIELVGLGTRDQRWQMRIAPVGEDGHVRRLVHLADHSGAHAAEKMRVDFVANASHELRTPLAGILGFIETLADPDLGKDDETRQRFLKIMDGEARRMQRLIDDLISLSRIEAEKYRLPDSAVDLSGLVAEVVGVFRTSHGDRGREVEMEIAPSLTDVQGDRAQLSQLLHNLIGNSVKYGRAGTPIHVSLSDGPSGLLRLTVADEGEGIGPDHLPRLTERFYRVDSGRSRAVGGTGLGLAIVKHIVERHRGRLDIASVLGKGTTISILLPRFAVEEKAVAAKA</sequence>
<keyword evidence="6" id="KW-0902">Two-component regulatory system</keyword>
<dbReference type="GO" id="GO:0005886">
    <property type="term" value="C:plasma membrane"/>
    <property type="evidence" value="ECO:0007669"/>
    <property type="project" value="TreeGrafter"/>
</dbReference>
<dbReference type="PANTHER" id="PTHR45453">
    <property type="entry name" value="PHOSPHATE REGULON SENSOR PROTEIN PHOR"/>
    <property type="match status" value="1"/>
</dbReference>
<accession>A0A292ZH20</accession>
<dbReference type="InterPro" id="IPR003661">
    <property type="entry name" value="HisK_dim/P_dom"/>
</dbReference>
<dbReference type="AlphaFoldDB" id="A0A292ZH20"/>
<keyword evidence="7 8" id="KW-0472">Membrane</keyword>
<evidence type="ECO:0000256" key="6">
    <source>
        <dbReference type="ARBA" id="ARBA00023012"/>
    </source>
</evidence>
<evidence type="ECO:0000313" key="13">
    <source>
        <dbReference type="Proteomes" id="UP000593663"/>
    </source>
</evidence>
<evidence type="ECO:0000259" key="9">
    <source>
        <dbReference type="PROSITE" id="PS50109"/>
    </source>
</evidence>
<evidence type="ECO:0000256" key="7">
    <source>
        <dbReference type="ARBA" id="ARBA00023136"/>
    </source>
</evidence>
<dbReference type="Gene3D" id="1.10.287.130">
    <property type="match status" value="1"/>
</dbReference>
<dbReference type="PANTHER" id="PTHR45453:SF1">
    <property type="entry name" value="PHOSPHATE REGULON SENSOR PROTEIN PHOR"/>
    <property type="match status" value="1"/>
</dbReference>
<dbReference type="Proteomes" id="UP000221538">
    <property type="component" value="Unassembled WGS sequence"/>
</dbReference>
<dbReference type="SUPFAM" id="SSF47384">
    <property type="entry name" value="Homodimeric domain of signal transducing histidine kinase"/>
    <property type="match status" value="1"/>
</dbReference>
<gene>
    <name evidence="11" type="ORF">H5V43_10515</name>
    <name evidence="10" type="ORF">SFOMI_2924</name>
</gene>
<dbReference type="InterPro" id="IPR036890">
    <property type="entry name" value="HATPase_C_sf"/>
</dbReference>
<evidence type="ECO:0000313" key="11">
    <source>
        <dbReference type="EMBL" id="QOT70580.1"/>
    </source>
</evidence>
<dbReference type="RefSeq" id="WP_025548624.1">
    <property type="nucleotide sequence ID" value="NZ_BATN01000025.1"/>
</dbReference>
<dbReference type="FunFam" id="1.10.287.130:FF:000001">
    <property type="entry name" value="Two-component sensor histidine kinase"/>
    <property type="match status" value="1"/>
</dbReference>
<feature type="domain" description="Histidine kinase" evidence="9">
    <location>
        <begin position="188"/>
        <end position="408"/>
    </location>
</feature>
<dbReference type="Pfam" id="PF00512">
    <property type="entry name" value="HisKA"/>
    <property type="match status" value="1"/>
</dbReference>
<dbReference type="InterPro" id="IPR036097">
    <property type="entry name" value="HisK_dim/P_sf"/>
</dbReference>
<dbReference type="PRINTS" id="PR00344">
    <property type="entry name" value="BCTRLSENSOR"/>
</dbReference>
<keyword evidence="3" id="KW-0597">Phosphoprotein</keyword>
<dbReference type="Proteomes" id="UP000593663">
    <property type="component" value="Chromosome 1"/>
</dbReference>
<feature type="transmembrane region" description="Helical" evidence="8">
    <location>
        <begin position="6"/>
        <end position="26"/>
    </location>
</feature>
<dbReference type="SMART" id="SM00388">
    <property type="entry name" value="HisKA"/>
    <property type="match status" value="1"/>
</dbReference>
<dbReference type="Pfam" id="PF13188">
    <property type="entry name" value="PAS_8"/>
    <property type="match status" value="1"/>
</dbReference>
<organism evidence="10 12">
    <name type="scientific">Sphingobium fuliginis (strain ATCC 27551)</name>
    <dbReference type="NCBI Taxonomy" id="336203"/>
    <lineage>
        <taxon>Bacteria</taxon>
        <taxon>Pseudomonadati</taxon>
        <taxon>Pseudomonadota</taxon>
        <taxon>Alphaproteobacteria</taxon>
        <taxon>Sphingomonadales</taxon>
        <taxon>Sphingomonadaceae</taxon>
        <taxon>Sphingobium</taxon>
    </lineage>
</organism>
<dbReference type="GO" id="GO:0004721">
    <property type="term" value="F:phosphoprotein phosphatase activity"/>
    <property type="evidence" value="ECO:0007669"/>
    <property type="project" value="TreeGrafter"/>
</dbReference>
<dbReference type="EMBL" id="BEWI01000032">
    <property type="protein sequence ID" value="GAY22368.1"/>
    <property type="molecule type" value="Genomic_DNA"/>
</dbReference>
<dbReference type="GO" id="GO:0016036">
    <property type="term" value="P:cellular response to phosphate starvation"/>
    <property type="evidence" value="ECO:0007669"/>
    <property type="project" value="TreeGrafter"/>
</dbReference>